<organism evidence="1 2">
    <name type="scientific">Streptococcus pneumoniae</name>
    <dbReference type="NCBI Taxonomy" id="1313"/>
    <lineage>
        <taxon>Bacteria</taxon>
        <taxon>Bacillati</taxon>
        <taxon>Bacillota</taxon>
        <taxon>Bacilli</taxon>
        <taxon>Lactobacillales</taxon>
        <taxon>Streptococcaceae</taxon>
        <taxon>Streptococcus</taxon>
    </lineage>
</organism>
<evidence type="ECO:0000313" key="2">
    <source>
        <dbReference type="Proteomes" id="UP000320896"/>
    </source>
</evidence>
<name>A0A559A3M2_STREE</name>
<proteinExistence type="predicted"/>
<evidence type="ECO:0000313" key="1">
    <source>
        <dbReference type="EMBL" id="TVW84232.1"/>
    </source>
</evidence>
<comment type="caution">
    <text evidence="1">The sequence shown here is derived from an EMBL/GenBank/DDBJ whole genome shotgun (WGS) entry which is preliminary data.</text>
</comment>
<protein>
    <submittedName>
        <fullName evidence="1">DNA-binding protein</fullName>
    </submittedName>
</protein>
<feature type="non-terminal residue" evidence="1">
    <location>
        <position position="57"/>
    </location>
</feature>
<gene>
    <name evidence="1" type="ORF">AZJ70_06945</name>
</gene>
<accession>A0A559A3M2</accession>
<dbReference type="EMBL" id="VMWH01000071">
    <property type="protein sequence ID" value="TVW84232.1"/>
    <property type="molecule type" value="Genomic_DNA"/>
</dbReference>
<sequence>MNFFSKLFNLKQNNHNRDTNSDCNNFYLNDLECGLTPGQLILIDWTQKTGRNYNFPR</sequence>
<dbReference type="AlphaFoldDB" id="A0A559A3M2"/>
<dbReference type="GO" id="GO:0003677">
    <property type="term" value="F:DNA binding"/>
    <property type="evidence" value="ECO:0007669"/>
    <property type="project" value="UniProtKB-KW"/>
</dbReference>
<reference evidence="1 2" key="1">
    <citation type="submission" date="2019-07" db="EMBL/GenBank/DDBJ databases">
        <authorList>
            <person name="Mohale T."/>
        </authorList>
    </citation>
    <scope>NUCLEOTIDE SEQUENCE [LARGE SCALE GENOMIC DNA]</scope>
    <source>
        <strain evidence="1 2">NTPn 126</strain>
    </source>
</reference>
<keyword evidence="1" id="KW-0238">DNA-binding</keyword>
<dbReference type="Proteomes" id="UP000320896">
    <property type="component" value="Unassembled WGS sequence"/>
</dbReference>